<evidence type="ECO:0008006" key="4">
    <source>
        <dbReference type="Google" id="ProtNLM"/>
    </source>
</evidence>
<keyword evidence="3" id="KW-1185">Reference proteome</keyword>
<comment type="caution">
    <text evidence="2">The sequence shown here is derived from an EMBL/GenBank/DDBJ whole genome shotgun (WGS) entry which is preliminary data.</text>
</comment>
<dbReference type="EMBL" id="BAABIA010000002">
    <property type="protein sequence ID" value="GAA5136318.1"/>
    <property type="molecule type" value="Genomic_DNA"/>
</dbReference>
<dbReference type="Proteomes" id="UP001499852">
    <property type="component" value="Unassembled WGS sequence"/>
</dbReference>
<protein>
    <recommendedName>
        <fullName evidence="4">Cbb3-type cytochrome oxidase component FixQ</fullName>
    </recommendedName>
</protein>
<keyword evidence="1" id="KW-1133">Transmembrane helix</keyword>
<evidence type="ECO:0000313" key="3">
    <source>
        <dbReference type="Proteomes" id="UP001499852"/>
    </source>
</evidence>
<evidence type="ECO:0000256" key="1">
    <source>
        <dbReference type="SAM" id="Phobius"/>
    </source>
</evidence>
<gene>
    <name evidence="2" type="ORF">GCM10023213_11130</name>
</gene>
<feature type="transmembrane region" description="Helical" evidence="1">
    <location>
        <begin position="14"/>
        <end position="35"/>
    </location>
</feature>
<keyword evidence="1" id="KW-0472">Membrane</keyword>
<name>A0ABP9NXG3_9BACT</name>
<sequence length="60" mass="6879">MEEAFGFLGRSMEVFAVTIFMSLAFAVLFAVLFFAERTQRQRRSLEQMSLLPLESDAADR</sequence>
<accession>A0ABP9NXG3</accession>
<evidence type="ECO:0000313" key="2">
    <source>
        <dbReference type="EMBL" id="GAA5136318.1"/>
    </source>
</evidence>
<keyword evidence="1" id="KW-0812">Transmembrane</keyword>
<reference evidence="3" key="1">
    <citation type="journal article" date="2019" name="Int. J. Syst. Evol. Microbiol.">
        <title>The Global Catalogue of Microorganisms (GCM) 10K type strain sequencing project: providing services to taxonomists for standard genome sequencing and annotation.</title>
        <authorList>
            <consortium name="The Broad Institute Genomics Platform"/>
            <consortium name="The Broad Institute Genome Sequencing Center for Infectious Disease"/>
            <person name="Wu L."/>
            <person name="Ma J."/>
        </authorList>
    </citation>
    <scope>NUCLEOTIDE SEQUENCE [LARGE SCALE GENOMIC DNA]</scope>
    <source>
        <strain evidence="3">JCM 18053</strain>
    </source>
</reference>
<proteinExistence type="predicted"/>
<organism evidence="2 3">
    <name type="scientific">Prosthecobacter algae</name>
    <dbReference type="NCBI Taxonomy" id="1144682"/>
    <lineage>
        <taxon>Bacteria</taxon>
        <taxon>Pseudomonadati</taxon>
        <taxon>Verrucomicrobiota</taxon>
        <taxon>Verrucomicrobiia</taxon>
        <taxon>Verrucomicrobiales</taxon>
        <taxon>Verrucomicrobiaceae</taxon>
        <taxon>Prosthecobacter</taxon>
    </lineage>
</organism>